<evidence type="ECO:0000313" key="2">
    <source>
        <dbReference type="Proteomes" id="UP000305539"/>
    </source>
</evidence>
<proteinExistence type="predicted"/>
<dbReference type="InterPro" id="IPR038712">
    <property type="entry name" value="PixA-like_sf"/>
</dbReference>
<dbReference type="Gene3D" id="2.60.40.3910">
    <property type="entry name" value="Inclusion body protein"/>
    <property type="match status" value="1"/>
</dbReference>
<accession>A0A4U1I137</accession>
<dbReference type="Pfam" id="PF12306">
    <property type="entry name" value="PixA"/>
    <property type="match status" value="1"/>
</dbReference>
<evidence type="ECO:0000313" key="1">
    <source>
        <dbReference type="EMBL" id="TKC86859.1"/>
    </source>
</evidence>
<evidence type="ECO:0008006" key="3">
    <source>
        <dbReference type="Google" id="ProtNLM"/>
    </source>
</evidence>
<protein>
    <recommendedName>
        <fullName evidence="3">Inclusion body protein</fullName>
    </recommendedName>
</protein>
<dbReference type="Proteomes" id="UP000305539">
    <property type="component" value="Unassembled WGS sequence"/>
</dbReference>
<name>A0A4U1I137_9BURK</name>
<comment type="caution">
    <text evidence="1">The sequence shown here is derived from an EMBL/GenBank/DDBJ whole genome shotgun (WGS) entry which is preliminary data.</text>
</comment>
<dbReference type="InterPro" id="IPR021087">
    <property type="entry name" value="Uncharacterised_PixA/AidA"/>
</dbReference>
<dbReference type="AlphaFoldDB" id="A0A4U1I137"/>
<organism evidence="1 2">
    <name type="scientific">Trinickia terrae</name>
    <dbReference type="NCBI Taxonomy" id="2571161"/>
    <lineage>
        <taxon>Bacteria</taxon>
        <taxon>Pseudomonadati</taxon>
        <taxon>Pseudomonadota</taxon>
        <taxon>Betaproteobacteria</taxon>
        <taxon>Burkholderiales</taxon>
        <taxon>Burkholderiaceae</taxon>
        <taxon>Trinickia</taxon>
    </lineage>
</organism>
<gene>
    <name evidence="1" type="ORF">FAZ69_19675</name>
</gene>
<keyword evidence="2" id="KW-1185">Reference proteome</keyword>
<dbReference type="RefSeq" id="WP_136896752.1">
    <property type="nucleotide sequence ID" value="NZ_SWJE01000010.1"/>
</dbReference>
<sequence>MTSELNDVNFEATAQLVNILAVVNTEYVKKMYPNPSKSWQRPTGISSRAVYMLNSNGDGTGDQNLRVNVGDSVAFRGTSISDNAKDVVDVYTLRHFSGANVFSPFAVQVTSVNAISPDPEAPSDLLLSTQAQVFRSFDARVISTGTEGVATSFALYTRIQGSQALYGYFWWNWLATAV</sequence>
<dbReference type="EMBL" id="SWJE01000010">
    <property type="protein sequence ID" value="TKC86859.1"/>
    <property type="molecule type" value="Genomic_DNA"/>
</dbReference>
<reference evidence="1 2" key="1">
    <citation type="submission" date="2019-04" db="EMBL/GenBank/DDBJ databases">
        <title>Trinickia sp. 7GSK02, isolated from subtropical forest soil.</title>
        <authorList>
            <person name="Gao Z.-H."/>
            <person name="Qiu L.-H."/>
        </authorList>
    </citation>
    <scope>NUCLEOTIDE SEQUENCE [LARGE SCALE GENOMIC DNA]</scope>
    <source>
        <strain evidence="1 2">7GSK02</strain>
    </source>
</reference>
<dbReference type="OrthoDB" id="9026826at2"/>